<feature type="domain" description="Thioesterase putative" evidence="2">
    <location>
        <begin position="11"/>
        <end position="147"/>
    </location>
</feature>
<dbReference type="SUPFAM" id="SSF54637">
    <property type="entry name" value="Thioesterase/thiol ester dehydrase-isomerase"/>
    <property type="match status" value="1"/>
</dbReference>
<dbReference type="RefSeq" id="WP_200352736.1">
    <property type="nucleotide sequence ID" value="NZ_BAABHZ010000001.1"/>
</dbReference>
<accession>A0A934VDA2</accession>
<organism evidence="3 4">
    <name type="scientific">Luteolibacter yonseiensis</name>
    <dbReference type="NCBI Taxonomy" id="1144680"/>
    <lineage>
        <taxon>Bacteria</taxon>
        <taxon>Pseudomonadati</taxon>
        <taxon>Verrucomicrobiota</taxon>
        <taxon>Verrucomicrobiia</taxon>
        <taxon>Verrucomicrobiales</taxon>
        <taxon>Verrucomicrobiaceae</taxon>
        <taxon>Luteolibacter</taxon>
    </lineage>
</organism>
<dbReference type="Gene3D" id="3.10.129.10">
    <property type="entry name" value="Hotdog Thioesterase"/>
    <property type="match status" value="1"/>
</dbReference>
<reference evidence="3" key="1">
    <citation type="submission" date="2021-01" db="EMBL/GenBank/DDBJ databases">
        <title>Modified the classification status of verrucomicrobia.</title>
        <authorList>
            <person name="Feng X."/>
        </authorList>
    </citation>
    <scope>NUCLEOTIDE SEQUENCE</scope>
    <source>
        <strain evidence="3">JCM 18052</strain>
    </source>
</reference>
<evidence type="ECO:0000256" key="1">
    <source>
        <dbReference type="SAM" id="Phobius"/>
    </source>
</evidence>
<dbReference type="Pfam" id="PF09500">
    <property type="entry name" value="YiiD_C"/>
    <property type="match status" value="1"/>
</dbReference>
<feature type="transmembrane region" description="Helical" evidence="1">
    <location>
        <begin position="52"/>
        <end position="73"/>
    </location>
</feature>
<comment type="caution">
    <text evidence="3">The sequence shown here is derived from an EMBL/GenBank/DDBJ whole genome shotgun (WGS) entry which is preliminary data.</text>
</comment>
<dbReference type="AlphaFoldDB" id="A0A934VDA2"/>
<proteinExistence type="predicted"/>
<dbReference type="InterPro" id="IPR012660">
    <property type="entry name" value="YiiD_C"/>
</dbReference>
<dbReference type="NCBIfam" id="TIGR02447">
    <property type="entry name" value="yiiD_Cterm"/>
    <property type="match status" value="1"/>
</dbReference>
<evidence type="ECO:0000313" key="4">
    <source>
        <dbReference type="Proteomes" id="UP000600139"/>
    </source>
</evidence>
<dbReference type="EMBL" id="JAENIK010000012">
    <property type="protein sequence ID" value="MBK1817806.1"/>
    <property type="molecule type" value="Genomic_DNA"/>
</dbReference>
<gene>
    <name evidence="3" type="ORF">JIN84_19455</name>
</gene>
<keyword evidence="1" id="KW-1133">Transmembrane helix</keyword>
<dbReference type="InterPro" id="IPR029069">
    <property type="entry name" value="HotDog_dom_sf"/>
</dbReference>
<evidence type="ECO:0000313" key="3">
    <source>
        <dbReference type="EMBL" id="MBK1817806.1"/>
    </source>
</evidence>
<evidence type="ECO:0000259" key="2">
    <source>
        <dbReference type="Pfam" id="PF09500"/>
    </source>
</evidence>
<dbReference type="Proteomes" id="UP000600139">
    <property type="component" value="Unassembled WGS sequence"/>
</dbReference>
<name>A0A934VDA2_9BACT</name>
<keyword evidence="4" id="KW-1185">Reference proteome</keyword>
<keyword evidence="1" id="KW-0812">Transmembrane</keyword>
<keyword evidence="1" id="KW-0472">Membrane</keyword>
<protein>
    <submittedName>
        <fullName evidence="3">Thioesterase domain-containing protein</fullName>
    </submittedName>
</protein>
<sequence>MSNETLRRETEAFFHAQIPITRAMGVAVERFDAEALILTAPLAVNHNHLGTAFGGSLSSIATLAGYGVLWMLLDDRNCHIVVKSSSVEYLCPVHGDIRAIARCPDETTFAAFKNRFGKKGKARIRLHVTIEEGGETCVGFEGIFVALKE</sequence>